<dbReference type="InterPro" id="IPR011040">
    <property type="entry name" value="Sialidase"/>
</dbReference>
<evidence type="ECO:0000256" key="3">
    <source>
        <dbReference type="ARBA" id="ARBA00012733"/>
    </source>
</evidence>
<dbReference type="GO" id="GO:0016020">
    <property type="term" value="C:membrane"/>
    <property type="evidence" value="ECO:0007669"/>
    <property type="project" value="TreeGrafter"/>
</dbReference>
<keyword evidence="6" id="KW-1185">Reference proteome</keyword>
<dbReference type="GO" id="GO:0006689">
    <property type="term" value="P:ganglioside catabolic process"/>
    <property type="evidence" value="ECO:0007669"/>
    <property type="project" value="TreeGrafter"/>
</dbReference>
<evidence type="ECO:0000313" key="6">
    <source>
        <dbReference type="Proteomes" id="UP000002011"/>
    </source>
</evidence>
<dbReference type="SUPFAM" id="SSF50939">
    <property type="entry name" value="Sialidases"/>
    <property type="match status" value="1"/>
</dbReference>
<name>C6W5L7_DYAFD</name>
<protein>
    <recommendedName>
        <fullName evidence="3">exo-alpha-sialidase</fullName>
        <ecNumber evidence="3">3.2.1.18</ecNumber>
    </recommendedName>
</protein>
<dbReference type="InterPro" id="IPR036278">
    <property type="entry name" value="Sialidase_sf"/>
</dbReference>
<dbReference type="Pfam" id="PF13088">
    <property type="entry name" value="BNR_2"/>
    <property type="match status" value="1"/>
</dbReference>
<comment type="catalytic activity">
    <reaction evidence="1">
        <text>Hydrolysis of alpha-(2-&gt;3)-, alpha-(2-&gt;6)-, alpha-(2-&gt;8)- glycosidic linkages of terminal sialic acid residues in oligosaccharides, glycoproteins, glycolipids, colominic acid and synthetic substrates.</text>
        <dbReference type="EC" id="3.2.1.18"/>
    </reaction>
</comment>
<dbReference type="STRING" id="471854.Dfer_3020"/>
<evidence type="ECO:0000256" key="1">
    <source>
        <dbReference type="ARBA" id="ARBA00000427"/>
    </source>
</evidence>
<sequence>MRYLKYTLLLKLFVIMHYAIGQTPVFVSGSDGYKSYRIPAIVRTPAGDLLAFAEGRVGGSGDFGDIDIVMKRSRDGGKTWSAMQVVANYNDLQAGNPAPVMDLTDPAFPKGRLFLFFNTGNNHEGEVRKGKGLREVWYKTSTDNGATWSEPENITTQVHRPKQPTVNAAYDFAEDWRSYANTPGHALQLTEGKLKGRIYIPANHSAGDPKPKFTDYQAHGFYTDDHGKTFKLSETISVEGGNEATAAELSGGRLLFNARNQKGDVRARIVAISSDGGAKWDTTFFDQNLPDPVCEGSILTIGKSKGNNILAFCNAADTQARDNLTLRISFDDGKTWAKSYPVDKSTAGEKDFTAYSDIVKTGKQAIGVLYERDGYKSIVFKEIRWDAK</sequence>
<dbReference type="PANTHER" id="PTHR10628:SF30">
    <property type="entry name" value="EXO-ALPHA-SIALIDASE"/>
    <property type="match status" value="1"/>
</dbReference>
<dbReference type="eggNOG" id="COG4409">
    <property type="taxonomic scope" value="Bacteria"/>
</dbReference>
<evidence type="ECO:0000256" key="2">
    <source>
        <dbReference type="ARBA" id="ARBA00009348"/>
    </source>
</evidence>
<organism evidence="5 6">
    <name type="scientific">Dyadobacter fermentans (strain ATCC 700827 / DSM 18053 / CIP 107007 / KCTC 52180 / NS114)</name>
    <dbReference type="NCBI Taxonomy" id="471854"/>
    <lineage>
        <taxon>Bacteria</taxon>
        <taxon>Pseudomonadati</taxon>
        <taxon>Bacteroidota</taxon>
        <taxon>Cytophagia</taxon>
        <taxon>Cytophagales</taxon>
        <taxon>Spirosomataceae</taxon>
        <taxon>Dyadobacter</taxon>
    </lineage>
</organism>
<dbReference type="HOGENOM" id="CLU_024620_1_0_10"/>
<dbReference type="AlphaFoldDB" id="C6W5L7"/>
<dbReference type="Gene3D" id="2.120.10.10">
    <property type="match status" value="1"/>
</dbReference>
<gene>
    <name evidence="5" type="ordered locus">Dfer_3020</name>
</gene>
<dbReference type="OrthoDB" id="7294637at2"/>
<dbReference type="KEGG" id="dfe:Dfer_3020"/>
<accession>C6W5L7</accession>
<evidence type="ECO:0000313" key="5">
    <source>
        <dbReference type="EMBL" id="ACT94235.1"/>
    </source>
</evidence>
<evidence type="ECO:0000259" key="4">
    <source>
        <dbReference type="Pfam" id="PF13088"/>
    </source>
</evidence>
<dbReference type="EMBL" id="CP001619">
    <property type="protein sequence ID" value="ACT94235.1"/>
    <property type="molecule type" value="Genomic_DNA"/>
</dbReference>
<proteinExistence type="inferred from homology"/>
<dbReference type="GO" id="GO:0005737">
    <property type="term" value="C:cytoplasm"/>
    <property type="evidence" value="ECO:0007669"/>
    <property type="project" value="TreeGrafter"/>
</dbReference>
<keyword evidence="5" id="KW-0326">Glycosidase</keyword>
<dbReference type="InterPro" id="IPR026856">
    <property type="entry name" value="Sialidase_fam"/>
</dbReference>
<dbReference type="GO" id="GO:0009313">
    <property type="term" value="P:oligosaccharide catabolic process"/>
    <property type="evidence" value="ECO:0007669"/>
    <property type="project" value="TreeGrafter"/>
</dbReference>
<dbReference type="Proteomes" id="UP000002011">
    <property type="component" value="Chromosome"/>
</dbReference>
<dbReference type="RefSeq" id="WP_015812484.1">
    <property type="nucleotide sequence ID" value="NC_013037.1"/>
</dbReference>
<comment type="similarity">
    <text evidence="2">Belongs to the glycosyl hydrolase 33 family.</text>
</comment>
<dbReference type="CAZy" id="GH33">
    <property type="family name" value="Glycoside Hydrolase Family 33"/>
</dbReference>
<dbReference type="GO" id="GO:0004308">
    <property type="term" value="F:exo-alpha-sialidase activity"/>
    <property type="evidence" value="ECO:0007669"/>
    <property type="project" value="UniProtKB-EC"/>
</dbReference>
<dbReference type="EC" id="3.2.1.18" evidence="3"/>
<keyword evidence="5" id="KW-0378">Hydrolase</keyword>
<feature type="domain" description="Sialidase" evidence="4">
    <location>
        <begin position="47"/>
        <end position="362"/>
    </location>
</feature>
<dbReference type="CDD" id="cd15482">
    <property type="entry name" value="Sialidase_non-viral"/>
    <property type="match status" value="1"/>
</dbReference>
<dbReference type="PANTHER" id="PTHR10628">
    <property type="entry name" value="SIALIDASE"/>
    <property type="match status" value="1"/>
</dbReference>
<reference evidence="5 6" key="1">
    <citation type="journal article" date="2009" name="Stand. Genomic Sci.">
        <title>Complete genome sequence of Dyadobacter fermentans type strain (NS114).</title>
        <authorList>
            <person name="Lang E."/>
            <person name="Lapidus A."/>
            <person name="Chertkov O."/>
            <person name="Brettin T."/>
            <person name="Detter J.C."/>
            <person name="Han C."/>
            <person name="Copeland A."/>
            <person name="Glavina Del Rio T."/>
            <person name="Nolan M."/>
            <person name="Chen F."/>
            <person name="Lucas S."/>
            <person name="Tice H."/>
            <person name="Cheng J.F."/>
            <person name="Land M."/>
            <person name="Hauser L."/>
            <person name="Chang Y.J."/>
            <person name="Jeffries C.D."/>
            <person name="Kopitz M."/>
            <person name="Bruce D."/>
            <person name="Goodwin L."/>
            <person name="Pitluck S."/>
            <person name="Ovchinnikova G."/>
            <person name="Pati A."/>
            <person name="Ivanova N."/>
            <person name="Mavrommatis K."/>
            <person name="Chen A."/>
            <person name="Palaniappan K."/>
            <person name="Chain P."/>
            <person name="Bristow J."/>
            <person name="Eisen J.A."/>
            <person name="Markowitz V."/>
            <person name="Hugenholtz P."/>
            <person name="Goker M."/>
            <person name="Rohde M."/>
            <person name="Kyrpides N.C."/>
            <person name="Klenk H.P."/>
        </authorList>
    </citation>
    <scope>NUCLEOTIDE SEQUENCE [LARGE SCALE GENOMIC DNA]</scope>
    <source>
        <strain evidence="6">ATCC 700827 / DSM 18053 / CIP 107007 / KCTC 52180 / NS114</strain>
    </source>
</reference>